<proteinExistence type="predicted"/>
<protein>
    <recommendedName>
        <fullName evidence="6">Alkaline shock response membrane anchor protein AmaP</fullName>
    </recommendedName>
</protein>
<keyword evidence="5" id="KW-1185">Reference proteome</keyword>
<name>A0A2P7Q2P0_9FIRM</name>
<gene>
    <name evidence="4" type="ORF">UF10_00250</name>
</gene>
<dbReference type="NCBIfam" id="NF033218">
    <property type="entry name" value="anchor_AmaP"/>
    <property type="match status" value="1"/>
</dbReference>
<keyword evidence="3" id="KW-1133">Transmembrane helix</keyword>
<evidence type="ECO:0000313" key="4">
    <source>
        <dbReference type="EMBL" id="PSJ32233.1"/>
    </source>
</evidence>
<dbReference type="AlphaFoldDB" id="A0A2P7Q2P0"/>
<feature type="region of interest" description="Disordered" evidence="2">
    <location>
        <begin position="153"/>
        <end position="178"/>
    </location>
</feature>
<evidence type="ECO:0000256" key="3">
    <source>
        <dbReference type="SAM" id="Phobius"/>
    </source>
</evidence>
<keyword evidence="1" id="KW-0175">Coiled coil</keyword>
<reference evidence="4" key="1">
    <citation type="thesis" date="2015" institute="Rutgers" country="The State University of New Jersey, 14 College Farm Rd., New Brunswick, NJ, USA">
        <title>Ammonia toxicity in bacteria and its implications for treatment of and resource recovery from highly nitrogenous organic wastes.</title>
        <authorList>
            <person name="Luther A.K."/>
        </authorList>
    </citation>
    <scope>NUCLEOTIDE SEQUENCE</scope>
    <source>
        <strain evidence="4">RT-10B</strain>
    </source>
</reference>
<feature type="coiled-coil region" evidence="1">
    <location>
        <begin position="218"/>
        <end position="245"/>
    </location>
</feature>
<evidence type="ECO:0000256" key="2">
    <source>
        <dbReference type="SAM" id="MobiDB-lite"/>
    </source>
</evidence>
<keyword evidence="3" id="KW-0472">Membrane</keyword>
<feature type="transmembrane region" description="Helical" evidence="3">
    <location>
        <begin position="47"/>
        <end position="71"/>
    </location>
</feature>
<dbReference type="Proteomes" id="UP000241434">
    <property type="component" value="Unassembled WGS sequence"/>
</dbReference>
<accession>A0A2P7Q2P0</accession>
<evidence type="ECO:0000256" key="1">
    <source>
        <dbReference type="SAM" id="Coils"/>
    </source>
</evidence>
<dbReference type="OrthoDB" id="9834493at2"/>
<dbReference type="RefSeq" id="WP_106775870.1">
    <property type="nucleotide sequence ID" value="NZ_JYGE01000001.1"/>
</dbReference>
<evidence type="ECO:0000313" key="5">
    <source>
        <dbReference type="Proteomes" id="UP000241434"/>
    </source>
</evidence>
<organism evidence="4 5">
    <name type="scientific">Peptostreptococcus russellii</name>
    <dbReference type="NCBI Taxonomy" id="215200"/>
    <lineage>
        <taxon>Bacteria</taxon>
        <taxon>Bacillati</taxon>
        <taxon>Bacillota</taxon>
        <taxon>Clostridia</taxon>
        <taxon>Peptostreptococcales</taxon>
        <taxon>Peptostreptococcaceae</taxon>
        <taxon>Peptostreptococcus</taxon>
    </lineage>
</organism>
<keyword evidence="3" id="KW-0812">Transmembrane</keyword>
<evidence type="ECO:0008006" key="6">
    <source>
        <dbReference type="Google" id="ProtNLM"/>
    </source>
</evidence>
<comment type="caution">
    <text evidence="4">The sequence shown here is derived from an EMBL/GenBank/DDBJ whole genome shotgun (WGS) entry which is preliminary data.</text>
</comment>
<sequence>MSRFKKLLNIVYYLIVVIFVITFLLSVNKVSWFVDMDLQSYLLDDRVKLGITVIGSIILVILSVKIIVTIFKKNDDRYLILFEKGGNISISDTVIEKTVINTLKEFEEVIECTAKVKIKNKNSGDSKVKLNIKCGLDEAVCRAKGYYDFDEKSENSNENISKSTKKSKKSISKEVGKDNNTELASEVKKVEKEGNTELASEVKEIGKDDNTELASEVKEVEKEDKTELASEIKEAREVISEDKKDSEILGLENKKVELSESNKKRISSMGIDDLCNTIQVRIHNSLEDFLAQKVDKVNIKFYDVEVKEKKIDLENSKQNNKVGLAKDNKKNKNKRVN</sequence>
<feature type="transmembrane region" description="Helical" evidence="3">
    <location>
        <begin position="7"/>
        <end position="27"/>
    </location>
</feature>
<dbReference type="EMBL" id="JYGE01000001">
    <property type="protein sequence ID" value="PSJ32233.1"/>
    <property type="molecule type" value="Genomic_DNA"/>
</dbReference>